<organism evidence="2 3">
    <name type="scientific">Erythrobacter aureus</name>
    <dbReference type="NCBI Taxonomy" id="2182384"/>
    <lineage>
        <taxon>Bacteria</taxon>
        <taxon>Pseudomonadati</taxon>
        <taxon>Pseudomonadota</taxon>
        <taxon>Alphaproteobacteria</taxon>
        <taxon>Sphingomonadales</taxon>
        <taxon>Erythrobacteraceae</taxon>
        <taxon>Erythrobacter/Porphyrobacter group</taxon>
        <taxon>Erythrobacter</taxon>
    </lineage>
</organism>
<feature type="transmembrane region" description="Helical" evidence="1">
    <location>
        <begin position="42"/>
        <end position="60"/>
    </location>
</feature>
<keyword evidence="3" id="KW-1185">Reference proteome</keyword>
<gene>
    <name evidence="2" type="ORF">DVR09_01880</name>
</gene>
<evidence type="ECO:0000313" key="2">
    <source>
        <dbReference type="EMBL" id="AXK41240.1"/>
    </source>
</evidence>
<dbReference type="KEGG" id="err:DVR09_01880"/>
<proteinExistence type="predicted"/>
<protein>
    <submittedName>
        <fullName evidence="2">Uncharacterized protein</fullName>
    </submittedName>
</protein>
<dbReference type="EMBL" id="CP031357">
    <property type="protein sequence ID" value="AXK41240.1"/>
    <property type="molecule type" value="Genomic_DNA"/>
</dbReference>
<name>A0A345YBD8_9SPHN</name>
<evidence type="ECO:0000256" key="1">
    <source>
        <dbReference type="SAM" id="Phobius"/>
    </source>
</evidence>
<accession>A0A345YBD8</accession>
<keyword evidence="1" id="KW-1133">Transmembrane helix</keyword>
<keyword evidence="1" id="KW-0472">Membrane</keyword>
<keyword evidence="1" id="KW-0812">Transmembrane</keyword>
<sequence length="71" mass="7575">MLLDTKERIIAMTRTEQALIWAAGIIAFAVFGAFGLVPQDVARYGVIALPALAAVSIFTQRPCAPCGKIRA</sequence>
<dbReference type="Proteomes" id="UP000254508">
    <property type="component" value="Chromosome"/>
</dbReference>
<reference evidence="3" key="1">
    <citation type="submission" date="2018-07" db="EMBL/GenBank/DDBJ databases">
        <title>Genome sequence of Erythrobacter strain YH-07, an antagonistic bacterium isolated from Yellow Sea.</title>
        <authorList>
            <person name="Tang T."/>
            <person name="Liu Q."/>
            <person name="Sun X."/>
        </authorList>
    </citation>
    <scope>NUCLEOTIDE SEQUENCE [LARGE SCALE GENOMIC DNA]</scope>
    <source>
        <strain evidence="3">YH-07</strain>
    </source>
</reference>
<dbReference type="AlphaFoldDB" id="A0A345YBD8"/>
<evidence type="ECO:0000313" key="3">
    <source>
        <dbReference type="Proteomes" id="UP000254508"/>
    </source>
</evidence>
<feature type="transmembrane region" description="Helical" evidence="1">
    <location>
        <begin position="18"/>
        <end position="36"/>
    </location>
</feature>